<dbReference type="OMA" id="DEMTQFL"/>
<name>A0A3B0FH67_PSEPS</name>
<accession>A0A3B0FH67</accession>
<comment type="caution">
    <text evidence="6">The sequence shown here is derived from an EMBL/GenBank/DDBJ whole genome shotgun (WGS) entry which is preliminary data.</text>
</comment>
<keyword evidence="2 5" id="KW-0812">Transmembrane</keyword>
<evidence type="ECO:0000313" key="6">
    <source>
        <dbReference type="EMBL" id="RKO19229.1"/>
    </source>
</evidence>
<dbReference type="AlphaFoldDB" id="A0A3B0FH67"/>
<proteinExistence type="predicted"/>
<feature type="transmembrane region" description="Helical" evidence="5">
    <location>
        <begin position="6"/>
        <end position="26"/>
    </location>
</feature>
<organism evidence="6 7">
    <name type="scientific">Pseudarthrobacter phenanthrenivorans</name>
    <name type="common">Arthrobacter phenanthrenivorans</name>
    <dbReference type="NCBI Taxonomy" id="361575"/>
    <lineage>
        <taxon>Bacteria</taxon>
        <taxon>Bacillati</taxon>
        <taxon>Actinomycetota</taxon>
        <taxon>Actinomycetes</taxon>
        <taxon>Micrococcales</taxon>
        <taxon>Micrococcaceae</taxon>
        <taxon>Pseudarthrobacter</taxon>
    </lineage>
</organism>
<evidence type="ECO:0000256" key="3">
    <source>
        <dbReference type="ARBA" id="ARBA00022989"/>
    </source>
</evidence>
<evidence type="ECO:0000256" key="5">
    <source>
        <dbReference type="SAM" id="Phobius"/>
    </source>
</evidence>
<keyword evidence="4 5" id="KW-0472">Membrane</keyword>
<dbReference type="EMBL" id="RBNH01000049">
    <property type="protein sequence ID" value="RKO19229.1"/>
    <property type="molecule type" value="Genomic_DNA"/>
</dbReference>
<dbReference type="RefSeq" id="WP_013602987.1">
    <property type="nucleotide sequence ID" value="NZ_RBNH01000049.1"/>
</dbReference>
<evidence type="ECO:0000256" key="1">
    <source>
        <dbReference type="ARBA" id="ARBA00004141"/>
    </source>
</evidence>
<feature type="transmembrane region" description="Helical" evidence="5">
    <location>
        <begin position="105"/>
        <end position="122"/>
    </location>
</feature>
<dbReference type="Proteomes" id="UP000273159">
    <property type="component" value="Unassembled WGS sequence"/>
</dbReference>
<dbReference type="Pfam" id="PF07681">
    <property type="entry name" value="DoxX"/>
    <property type="match status" value="1"/>
</dbReference>
<dbReference type="GO" id="GO:0016020">
    <property type="term" value="C:membrane"/>
    <property type="evidence" value="ECO:0007669"/>
    <property type="project" value="UniProtKB-SubCell"/>
</dbReference>
<feature type="transmembrane region" description="Helical" evidence="5">
    <location>
        <begin position="66"/>
        <end position="85"/>
    </location>
</feature>
<evidence type="ECO:0000256" key="2">
    <source>
        <dbReference type="ARBA" id="ARBA00022692"/>
    </source>
</evidence>
<comment type="subcellular location">
    <subcellularLocation>
        <location evidence="1">Membrane</location>
        <topology evidence="1">Multi-pass membrane protein</topology>
    </subcellularLocation>
</comment>
<reference evidence="6 7" key="1">
    <citation type="submission" date="2018-10" db="EMBL/GenBank/DDBJ databases">
        <title>Genome-guide identification and characterization of bacteria that degrade polycyclic aromatic hydrocarbons and resist hexavalent chromium simultaneously.</title>
        <authorList>
            <person name="Feng H."/>
        </authorList>
    </citation>
    <scope>NUCLEOTIDE SEQUENCE [LARGE SCALE GENOMIC DNA]</scope>
    <source>
        <strain evidence="6 7">J015</strain>
    </source>
</reference>
<keyword evidence="3 5" id="KW-1133">Transmembrane helix</keyword>
<evidence type="ECO:0000313" key="7">
    <source>
        <dbReference type="Proteomes" id="UP000273159"/>
    </source>
</evidence>
<dbReference type="InterPro" id="IPR032808">
    <property type="entry name" value="DoxX"/>
</dbReference>
<sequence length="136" mass="14651">MDILVLVGRLLFASIFLASAVGHFAQREMMSGYATSKGVPAFLVPVTGIQLGVGALMVAFGIWPDLGALLLFLFLVPTAFLMHAFWKETDPAAKSMEQIQFLKELALAGAALALFAFFARYGNELGFVLVGPVLRL</sequence>
<evidence type="ECO:0000256" key="4">
    <source>
        <dbReference type="ARBA" id="ARBA00023136"/>
    </source>
</evidence>
<feature type="transmembrane region" description="Helical" evidence="5">
    <location>
        <begin position="38"/>
        <end position="60"/>
    </location>
</feature>
<protein>
    <submittedName>
        <fullName evidence="6">DoxX family protein</fullName>
    </submittedName>
</protein>
<gene>
    <name evidence="6" type="ORF">D7Z96_20745</name>
</gene>
<reference evidence="7" key="2">
    <citation type="submission" date="2018-10" db="EMBL/GenBank/DDBJ databases">
        <authorList>
            <person name="Wang Y."/>
            <person name="Wang J."/>
            <person name="Yang X."/>
            <person name="Wang Z."/>
            <person name="Huang Y."/>
        </authorList>
    </citation>
    <scope>NUCLEOTIDE SEQUENCE [LARGE SCALE GENOMIC DNA]</scope>
    <source>
        <strain evidence="7">J015</strain>
    </source>
</reference>